<keyword evidence="2" id="KW-1185">Reference proteome</keyword>
<dbReference type="STRING" id="1365950.SAMN05428963_10829"/>
<evidence type="ECO:0000313" key="1">
    <source>
        <dbReference type="EMBL" id="SKA20295.1"/>
    </source>
</evidence>
<reference evidence="1 2" key="1">
    <citation type="submission" date="2017-02" db="EMBL/GenBank/DDBJ databases">
        <authorList>
            <person name="Peterson S.W."/>
        </authorList>
    </citation>
    <scope>NUCLEOTIDE SEQUENCE [LARGE SCALE GENOMIC DNA]</scope>
    <source>
        <strain evidence="1 2">USBA 369</strain>
    </source>
</reference>
<proteinExistence type="predicted"/>
<name>A0A1T4RWH5_9HYPH</name>
<dbReference type="AlphaFoldDB" id="A0A1T4RWH5"/>
<gene>
    <name evidence="1" type="ORF">SAMN05428963_10829</name>
</gene>
<dbReference type="EMBL" id="FUXL01000008">
    <property type="protein sequence ID" value="SKA20295.1"/>
    <property type="molecule type" value="Genomic_DNA"/>
</dbReference>
<organism evidence="1 2">
    <name type="scientific">Consotaella salsifontis</name>
    <dbReference type="NCBI Taxonomy" id="1365950"/>
    <lineage>
        <taxon>Bacteria</taxon>
        <taxon>Pseudomonadati</taxon>
        <taxon>Pseudomonadota</taxon>
        <taxon>Alphaproteobacteria</taxon>
        <taxon>Hyphomicrobiales</taxon>
        <taxon>Aurantimonadaceae</taxon>
        <taxon>Consotaella</taxon>
    </lineage>
</organism>
<sequence>MSDLVERLKKTRVCIRCKCPDCTRGGFGELHDHVCTDGPNCIESREKLRERVKYLRWLCSQAAEALGKGGE</sequence>
<accession>A0A1T4RWH5</accession>
<dbReference type="Proteomes" id="UP000190135">
    <property type="component" value="Unassembled WGS sequence"/>
</dbReference>
<evidence type="ECO:0000313" key="2">
    <source>
        <dbReference type="Proteomes" id="UP000190135"/>
    </source>
</evidence>
<protein>
    <submittedName>
        <fullName evidence="1">Uncharacterized protein</fullName>
    </submittedName>
</protein>